<accession>A0A4V3EUN4</accession>
<dbReference type="Proteomes" id="UP000295325">
    <property type="component" value="Unassembled WGS sequence"/>
</dbReference>
<keyword evidence="2" id="KW-1185">Reference proteome</keyword>
<evidence type="ECO:0000313" key="2">
    <source>
        <dbReference type="Proteomes" id="UP000295325"/>
    </source>
</evidence>
<dbReference type="EMBL" id="SOAZ01000001">
    <property type="protein sequence ID" value="TDT63795.1"/>
    <property type="molecule type" value="Genomic_DNA"/>
</dbReference>
<evidence type="ECO:0000313" key="1">
    <source>
        <dbReference type="EMBL" id="TDT63795.1"/>
    </source>
</evidence>
<reference evidence="1 2" key="1">
    <citation type="submission" date="2019-03" db="EMBL/GenBank/DDBJ databases">
        <title>Genomic Encyclopedia of Type Strains, Phase IV (KMG-IV): sequencing the most valuable type-strain genomes for metagenomic binning, comparative biology and taxonomic classification.</title>
        <authorList>
            <person name="Goeker M."/>
        </authorList>
    </citation>
    <scope>NUCLEOTIDE SEQUENCE [LARGE SCALE GENOMIC DNA]</scope>
    <source>
        <strain evidence="1 2">DSM 24455</strain>
    </source>
</reference>
<dbReference type="AlphaFoldDB" id="A0A4V3EUN4"/>
<protein>
    <submittedName>
        <fullName evidence="1">Uncharacterized protein</fullName>
    </submittedName>
</protein>
<organism evidence="1 2">
    <name type="scientific">Fonticella tunisiensis</name>
    <dbReference type="NCBI Taxonomy" id="1096341"/>
    <lineage>
        <taxon>Bacteria</taxon>
        <taxon>Bacillati</taxon>
        <taxon>Bacillota</taxon>
        <taxon>Clostridia</taxon>
        <taxon>Eubacteriales</taxon>
        <taxon>Clostridiaceae</taxon>
        <taxon>Fonticella</taxon>
    </lineage>
</organism>
<dbReference type="RefSeq" id="WP_243116349.1">
    <property type="nucleotide sequence ID" value="NZ_SOAZ01000001.1"/>
</dbReference>
<proteinExistence type="predicted"/>
<sequence length="160" mass="18339">MVQIQSLMRAVINFYNFNNRNAPVVITRVKEHNSEKMFMDRLERAIFDSCDEDCKATPSRYAIWGEDIRSLSISAKEAMKNGNIEKAEKLMNQVINSMGAFIDAQLILSNLPGNISFVKSKDIIKSYITSLLENNEASDSETDYIIDSMKEIMNRIEERD</sequence>
<gene>
    <name evidence="1" type="ORF">EDD71_101222</name>
</gene>
<comment type="caution">
    <text evidence="1">The sequence shown here is derived from an EMBL/GenBank/DDBJ whole genome shotgun (WGS) entry which is preliminary data.</text>
</comment>
<name>A0A4V3EUN4_9CLOT</name>